<name>A0A2J6PXR2_9HELO</name>
<evidence type="ECO:0000313" key="2">
    <source>
        <dbReference type="EMBL" id="PMD18797.1"/>
    </source>
</evidence>
<proteinExistence type="predicted"/>
<dbReference type="EMBL" id="KZ613492">
    <property type="protein sequence ID" value="PMD18797.1"/>
    <property type="molecule type" value="Genomic_DNA"/>
</dbReference>
<reference evidence="2 3" key="1">
    <citation type="submission" date="2016-05" db="EMBL/GenBank/DDBJ databases">
        <title>A degradative enzymes factory behind the ericoid mycorrhizal symbiosis.</title>
        <authorList>
            <consortium name="DOE Joint Genome Institute"/>
            <person name="Martino E."/>
            <person name="Morin E."/>
            <person name="Grelet G."/>
            <person name="Kuo A."/>
            <person name="Kohler A."/>
            <person name="Daghino S."/>
            <person name="Barry K."/>
            <person name="Choi C."/>
            <person name="Cichocki N."/>
            <person name="Clum A."/>
            <person name="Copeland A."/>
            <person name="Hainaut M."/>
            <person name="Haridas S."/>
            <person name="Labutti K."/>
            <person name="Lindquist E."/>
            <person name="Lipzen A."/>
            <person name="Khouja H.-R."/>
            <person name="Murat C."/>
            <person name="Ohm R."/>
            <person name="Olson A."/>
            <person name="Spatafora J."/>
            <person name="Veneault-Fourrey C."/>
            <person name="Henrissat B."/>
            <person name="Grigoriev I."/>
            <person name="Martin F."/>
            <person name="Perotto S."/>
        </authorList>
    </citation>
    <scope>NUCLEOTIDE SEQUENCE [LARGE SCALE GENOMIC DNA]</scope>
    <source>
        <strain evidence="2 3">UAMH 7357</strain>
    </source>
</reference>
<dbReference type="InterPro" id="IPR018391">
    <property type="entry name" value="PQQ_b-propeller_rpt"/>
</dbReference>
<protein>
    <submittedName>
        <fullName evidence="2">Quino protein alcohol dehydrogenase-like protein</fullName>
    </submittedName>
</protein>
<dbReference type="SMART" id="SM00564">
    <property type="entry name" value="PQQ"/>
    <property type="match status" value="5"/>
</dbReference>
<dbReference type="Gene3D" id="2.140.10.10">
    <property type="entry name" value="Quinoprotein alcohol dehydrogenase-like superfamily"/>
    <property type="match status" value="1"/>
</dbReference>
<sequence length="527" mass="55835">MGRALSSPSEAELSSRSDESPWNGWGGNTYNNRWASSNSQISSSNINSTSVHCQITFPGGVSATPTILKDIAYFPVWNGSFIALDYTTCKVKWNINVTQIVVDFAPPTSDQGSLESLNVLTATSRTSPTIDSSNQILYFGTTLHALIVAIDLNTGNVLNKTQVHSHPFAHVTNSGTLYDGILYTGVSSVEENAQTAGLPCCSFIGVALALKFDRSTNQFTTLWEVPTLPPPDPKQNGSWTGAGVWGSSPSIDTTRNQVFFATGNIYTVPELFLPCTASSNKTCFPDNVLQESVLAIDLYSGKVNWVQRLNSLDAWTGACDNSQFKPLCPETPGPDADFGMAPTFIPGGGVSGTDVLAIGQKNGYLWSLAADTGVAEWSTVVGPGSEHGGMSWGIAVDEQQVYFTEINAGGASWVPQPKDDTAITNAAFGAALLTSGALIWETPAPLNLGSTVPPTVVGDLVLTGAADDNTNPLAHCLLALNKATGDIIFNMTLDTYSQGGVAVYNNFIFLGTGYHADGSFYVFTVDA</sequence>
<dbReference type="SUPFAM" id="SSF50998">
    <property type="entry name" value="Quinoprotein alcohol dehydrogenase-like"/>
    <property type="match status" value="2"/>
</dbReference>
<dbReference type="AlphaFoldDB" id="A0A2J6PXR2"/>
<feature type="compositionally biased region" description="Low complexity" evidence="1">
    <location>
        <begin position="1"/>
        <end position="12"/>
    </location>
</feature>
<gene>
    <name evidence="2" type="ORF">NA56DRAFT_672168</name>
</gene>
<dbReference type="PANTHER" id="PTHR32303">
    <property type="entry name" value="QUINOPROTEIN ALCOHOL DEHYDROGENASE (CYTOCHROME C)"/>
    <property type="match status" value="1"/>
</dbReference>
<evidence type="ECO:0000313" key="3">
    <source>
        <dbReference type="Proteomes" id="UP000235672"/>
    </source>
</evidence>
<feature type="region of interest" description="Disordered" evidence="1">
    <location>
        <begin position="1"/>
        <end position="24"/>
    </location>
</feature>
<dbReference type="STRING" id="1745343.A0A2J6PXR2"/>
<organism evidence="2 3">
    <name type="scientific">Hyaloscypha hepaticicola</name>
    <dbReference type="NCBI Taxonomy" id="2082293"/>
    <lineage>
        <taxon>Eukaryota</taxon>
        <taxon>Fungi</taxon>
        <taxon>Dikarya</taxon>
        <taxon>Ascomycota</taxon>
        <taxon>Pezizomycotina</taxon>
        <taxon>Leotiomycetes</taxon>
        <taxon>Helotiales</taxon>
        <taxon>Hyaloscyphaceae</taxon>
        <taxon>Hyaloscypha</taxon>
    </lineage>
</organism>
<accession>A0A2J6PXR2</accession>
<dbReference type="OrthoDB" id="416253at2759"/>
<evidence type="ECO:0000256" key="1">
    <source>
        <dbReference type="SAM" id="MobiDB-lite"/>
    </source>
</evidence>
<dbReference type="PANTHER" id="PTHR32303:SF10">
    <property type="entry name" value="OUTER MEMBRANE PROTEIN ASSEMBLY FACTOR BAMB"/>
    <property type="match status" value="1"/>
</dbReference>
<keyword evidence="3" id="KW-1185">Reference proteome</keyword>
<dbReference type="Proteomes" id="UP000235672">
    <property type="component" value="Unassembled WGS sequence"/>
</dbReference>
<dbReference type="InterPro" id="IPR011047">
    <property type="entry name" value="Quinoprotein_ADH-like_sf"/>
</dbReference>